<comment type="caution">
    <text evidence="3">The sequence shown here is derived from an EMBL/GenBank/DDBJ whole genome shotgun (WGS) entry which is preliminary data.</text>
</comment>
<evidence type="ECO:0000256" key="1">
    <source>
        <dbReference type="SAM" id="MobiDB-lite"/>
    </source>
</evidence>
<evidence type="ECO:0000313" key="3">
    <source>
        <dbReference type="EMBL" id="OGY72721.1"/>
    </source>
</evidence>
<dbReference type="Proteomes" id="UP000178315">
    <property type="component" value="Unassembled WGS sequence"/>
</dbReference>
<organism evidence="3 4">
    <name type="scientific">Candidatus Jacksonbacteria bacterium RIFCSPLOWO2_02_FULL_44_20</name>
    <dbReference type="NCBI Taxonomy" id="1798460"/>
    <lineage>
        <taxon>Bacteria</taxon>
        <taxon>Candidatus Jacksoniibacteriota</taxon>
    </lineage>
</organism>
<keyword evidence="2" id="KW-1133">Transmembrane helix</keyword>
<feature type="transmembrane region" description="Helical" evidence="2">
    <location>
        <begin position="40"/>
        <end position="59"/>
    </location>
</feature>
<feature type="transmembrane region" description="Helical" evidence="2">
    <location>
        <begin position="12"/>
        <end position="34"/>
    </location>
</feature>
<feature type="transmembrane region" description="Helical" evidence="2">
    <location>
        <begin position="272"/>
        <end position="292"/>
    </location>
</feature>
<sequence>MIVRLKQPVNRPFRIAAAGVVLIAIAVFVAPGVATGQVGQGLGLLGGIAATGIMAWLAVPLMLLNALGFMLFSLVLAVFLAMIQLDITQFMGTGQAVDTVWRLLRDLSNMFFIIVLMAIAFGTMLKVESYKWQRMIPKLALMAILINFSKTIALIILDVAHLLMMTFVNAFKDIAVDNIITATRITEPFTNLKSIIATDGGNAAMTALIGEIMTTIMIYAVVLVLDVILLLIVFRMVFLWIFIAISPVAYVTNIIDSTQKYAQKWWNMYIKLVLFGPMLAFFLWFALMFMAGGSGVLPEGALEKAAPGTKGSYGGVGDSQNFANFLIGTILLVVGTGMAVSSADYGGKAAGKVFDAGKKKGQAFAGRFSQKGYGALPGAQFIKSRFGAESKFAETGFGKAFHAKYQGVKGGVKKLAEDNKYGRVFGGLAKVIQNKLQLAVALTVPEARKQFFAQRDEKRRLEDIMGAEGIAKAGAIDTYGVSNILRTLQTNFSGADTEAQKLSKDAIDITEELNTSPLELGKAAIKDENKALDGEIGEQKKIQDQAIASLTNALKTLDATLTAQDAKDVLLSGDPHKAINDLETSKGPFDSGKKSTVITNGWNLLPSFLDAKTKQEEGKELQDKNVAMLANTDDPTNRAEIIKKGQGVAKQKAEDLGKLQAQLTPGFVFDTAELTRRQDKLNELTAIELTLLRQLADPAPKSKKEMDALREDMKKNHNALRQLGYGSKMNTQLDDLKSEVDAGTIAEAHIDGFAKFAKVELPQATKEQLLAAQLEGKSAGDILGDYTALESISTSIDPDVTPVQKLIAQEKMREKALLLQTIAKTLAQSGGTSIVNIGSDGLIATSSDTTNLETEWDTRKSERVTKEYFKEDEKNFADSEHGAAYKERKKKREETVAKDKGHYDTAADPRTKEGRYASLEQKKKANEERLEKVNKKIAGMRLESDYVRRQHEWHEVAEEEKKIMTDDSDELIEDYHLAVKRGQTPRAKAIVQKLFKDGNGNDIIEASGWGANYKGMQNFGRKMQRDLHLAEDEMMSFMKDMGDIARHANQWAMAYSHITKYGKYVEASPEENFKKTLNMIRKAKPTLNASRFAFGYNDPAQGGKFNLHPAGLQYLLDDPRMLSFNIGRGMSAPNTLASIASNLEILKKFPSIWNAEIRDMGGMMVSEFFGNKTNYADTSQESFDALPALIEKIFGRM</sequence>
<accession>A0A1G2A7H2</accession>
<evidence type="ECO:0000256" key="2">
    <source>
        <dbReference type="SAM" id="Phobius"/>
    </source>
</evidence>
<protein>
    <submittedName>
        <fullName evidence="3">Uncharacterized protein</fullName>
    </submittedName>
</protein>
<reference evidence="3 4" key="1">
    <citation type="journal article" date="2016" name="Nat. Commun.">
        <title>Thousands of microbial genomes shed light on interconnected biogeochemical processes in an aquifer system.</title>
        <authorList>
            <person name="Anantharaman K."/>
            <person name="Brown C.T."/>
            <person name="Hug L.A."/>
            <person name="Sharon I."/>
            <person name="Castelle C.J."/>
            <person name="Probst A.J."/>
            <person name="Thomas B.C."/>
            <person name="Singh A."/>
            <person name="Wilkins M.J."/>
            <person name="Karaoz U."/>
            <person name="Brodie E.L."/>
            <person name="Williams K.H."/>
            <person name="Hubbard S.S."/>
            <person name="Banfield J.F."/>
        </authorList>
    </citation>
    <scope>NUCLEOTIDE SEQUENCE [LARGE SCALE GENOMIC DNA]</scope>
</reference>
<keyword evidence="2" id="KW-0812">Transmembrane</keyword>
<feature type="transmembrane region" description="Helical" evidence="2">
    <location>
        <begin position="66"/>
        <end position="87"/>
    </location>
</feature>
<feature type="transmembrane region" description="Helical" evidence="2">
    <location>
        <begin position="107"/>
        <end position="127"/>
    </location>
</feature>
<feature type="transmembrane region" description="Helical" evidence="2">
    <location>
        <begin position="139"/>
        <end position="163"/>
    </location>
</feature>
<evidence type="ECO:0000313" key="4">
    <source>
        <dbReference type="Proteomes" id="UP000178315"/>
    </source>
</evidence>
<dbReference type="EMBL" id="MHJU01000024">
    <property type="protein sequence ID" value="OGY72721.1"/>
    <property type="molecule type" value="Genomic_DNA"/>
</dbReference>
<proteinExistence type="predicted"/>
<dbReference type="AlphaFoldDB" id="A0A1G2A7H2"/>
<name>A0A1G2A7H2_9BACT</name>
<feature type="transmembrane region" description="Helical" evidence="2">
    <location>
        <begin position="322"/>
        <end position="340"/>
    </location>
</feature>
<keyword evidence="2" id="KW-0472">Membrane</keyword>
<gene>
    <name evidence="3" type="ORF">A3H61_05055</name>
</gene>
<feature type="transmembrane region" description="Helical" evidence="2">
    <location>
        <begin position="218"/>
        <end position="251"/>
    </location>
</feature>
<feature type="region of interest" description="Disordered" evidence="1">
    <location>
        <begin position="879"/>
        <end position="918"/>
    </location>
</feature>